<dbReference type="Pfam" id="PF09294">
    <property type="entry name" value="Interfer-bind"/>
    <property type="match status" value="1"/>
</dbReference>
<feature type="domain" description="Interferon/interleukin receptor" evidence="2">
    <location>
        <begin position="52"/>
        <end position="156"/>
    </location>
</feature>
<comment type="caution">
    <text evidence="3">The sequence shown here is derived from an EMBL/GenBank/DDBJ whole genome shotgun (WGS) entry which is preliminary data.</text>
</comment>
<dbReference type="EMBL" id="BFAA01004383">
    <property type="protein sequence ID" value="GCB67500.1"/>
    <property type="molecule type" value="Genomic_DNA"/>
</dbReference>
<keyword evidence="1" id="KW-0812">Transmembrane</keyword>
<evidence type="ECO:0000313" key="3">
    <source>
        <dbReference type="EMBL" id="GCB67500.1"/>
    </source>
</evidence>
<dbReference type="PANTHER" id="PTHR20859">
    <property type="entry name" value="INTERFERON/INTERLEUKIN RECEPTOR"/>
    <property type="match status" value="1"/>
</dbReference>
<dbReference type="InterPro" id="IPR050650">
    <property type="entry name" value="Type-II_Cytokine-TF_Rcpt"/>
</dbReference>
<proteinExistence type="predicted"/>
<dbReference type="SUPFAM" id="SSF49265">
    <property type="entry name" value="Fibronectin type III"/>
    <property type="match status" value="1"/>
</dbReference>
<feature type="transmembrane region" description="Helical" evidence="1">
    <location>
        <begin position="164"/>
        <end position="189"/>
    </location>
</feature>
<dbReference type="GO" id="GO:0004896">
    <property type="term" value="F:cytokine receptor activity"/>
    <property type="evidence" value="ECO:0007669"/>
    <property type="project" value="TreeGrafter"/>
</dbReference>
<sequence length="220" mass="25085">MIPVAALEKLNPRSSILAFKENNWYYARVMAISKTANSTWSLSERFCPLDKTIIRAPNVQHTAGDRSISILINLPQVPLKEGVQRSIKDIFATIKYEVQLNQSPSNKTVFSALNESAYFKIESLEPNTNYCAKVQLSLRKEIFSKQSQPAHFCIQTLQERTLTIVLSMAFVFFGAIITGIFCCWAYSYIKHRRTLPQSLAKPFFQQGLMTYIYIRLTAAL</sequence>
<dbReference type="STRING" id="75743.A0A401P323"/>
<evidence type="ECO:0000256" key="1">
    <source>
        <dbReference type="SAM" id="Phobius"/>
    </source>
</evidence>
<keyword evidence="4" id="KW-1185">Reference proteome</keyword>
<keyword evidence="1" id="KW-1133">Transmembrane helix</keyword>
<gene>
    <name evidence="3" type="ORF">scyTo_0010255</name>
</gene>
<dbReference type="InterPro" id="IPR013783">
    <property type="entry name" value="Ig-like_fold"/>
</dbReference>
<dbReference type="InterPro" id="IPR015373">
    <property type="entry name" value="Interferon/interleukin_rcp_dom"/>
</dbReference>
<dbReference type="Gene3D" id="2.60.40.10">
    <property type="entry name" value="Immunoglobulins"/>
    <property type="match status" value="1"/>
</dbReference>
<dbReference type="OrthoDB" id="10007376at2759"/>
<dbReference type="PANTHER" id="PTHR20859:SF91">
    <property type="match status" value="1"/>
</dbReference>
<reference evidence="3 4" key="1">
    <citation type="journal article" date="2018" name="Nat. Ecol. Evol.">
        <title>Shark genomes provide insights into elasmobranch evolution and the origin of vertebrates.</title>
        <authorList>
            <person name="Hara Y"/>
            <person name="Yamaguchi K"/>
            <person name="Onimaru K"/>
            <person name="Kadota M"/>
            <person name="Koyanagi M"/>
            <person name="Keeley SD"/>
            <person name="Tatsumi K"/>
            <person name="Tanaka K"/>
            <person name="Motone F"/>
            <person name="Kageyama Y"/>
            <person name="Nozu R"/>
            <person name="Adachi N"/>
            <person name="Nishimura O"/>
            <person name="Nakagawa R"/>
            <person name="Tanegashima C"/>
            <person name="Kiyatake I"/>
            <person name="Matsumoto R"/>
            <person name="Murakumo K"/>
            <person name="Nishida K"/>
            <person name="Terakita A"/>
            <person name="Kuratani S"/>
            <person name="Sato K"/>
            <person name="Hyodo S Kuraku.S."/>
        </authorList>
    </citation>
    <scope>NUCLEOTIDE SEQUENCE [LARGE SCALE GENOMIC DNA]</scope>
</reference>
<evidence type="ECO:0000313" key="4">
    <source>
        <dbReference type="Proteomes" id="UP000288216"/>
    </source>
</evidence>
<organism evidence="3 4">
    <name type="scientific">Scyliorhinus torazame</name>
    <name type="common">Cloudy catshark</name>
    <name type="synonym">Catulus torazame</name>
    <dbReference type="NCBI Taxonomy" id="75743"/>
    <lineage>
        <taxon>Eukaryota</taxon>
        <taxon>Metazoa</taxon>
        <taxon>Chordata</taxon>
        <taxon>Craniata</taxon>
        <taxon>Vertebrata</taxon>
        <taxon>Chondrichthyes</taxon>
        <taxon>Elasmobranchii</taxon>
        <taxon>Galeomorphii</taxon>
        <taxon>Galeoidea</taxon>
        <taxon>Carcharhiniformes</taxon>
        <taxon>Scyliorhinidae</taxon>
        <taxon>Scyliorhinus</taxon>
    </lineage>
</organism>
<keyword evidence="1" id="KW-0472">Membrane</keyword>
<dbReference type="GO" id="GO:0005886">
    <property type="term" value="C:plasma membrane"/>
    <property type="evidence" value="ECO:0007669"/>
    <property type="project" value="TreeGrafter"/>
</dbReference>
<dbReference type="Proteomes" id="UP000288216">
    <property type="component" value="Unassembled WGS sequence"/>
</dbReference>
<protein>
    <recommendedName>
        <fullName evidence="2">Interferon/interleukin receptor domain-containing protein</fullName>
    </recommendedName>
</protein>
<dbReference type="AlphaFoldDB" id="A0A401P323"/>
<accession>A0A401P323</accession>
<name>A0A401P323_SCYTO</name>
<dbReference type="InterPro" id="IPR036116">
    <property type="entry name" value="FN3_sf"/>
</dbReference>
<evidence type="ECO:0000259" key="2">
    <source>
        <dbReference type="Pfam" id="PF09294"/>
    </source>
</evidence>